<dbReference type="PIRSF" id="PIRSF010376">
    <property type="entry name" value="IspE"/>
    <property type="match status" value="1"/>
</dbReference>
<evidence type="ECO:0000256" key="6">
    <source>
        <dbReference type="ARBA" id="ARBA00022777"/>
    </source>
</evidence>
<keyword evidence="8 10" id="KW-0414">Isoprene biosynthesis</keyword>
<keyword evidence="5 10" id="KW-0547">Nucleotide-binding</keyword>
<feature type="active site" evidence="10">
    <location>
        <position position="9"/>
    </location>
</feature>
<organism evidence="13 14">
    <name type="scientific">Oceanisphaera avium</name>
    <dbReference type="NCBI Taxonomy" id="1903694"/>
    <lineage>
        <taxon>Bacteria</taxon>
        <taxon>Pseudomonadati</taxon>
        <taxon>Pseudomonadota</taxon>
        <taxon>Gammaproteobacteria</taxon>
        <taxon>Aeromonadales</taxon>
        <taxon>Aeromonadaceae</taxon>
        <taxon>Oceanisphaera</taxon>
    </lineage>
</organism>
<evidence type="ECO:0000256" key="4">
    <source>
        <dbReference type="ARBA" id="ARBA00022679"/>
    </source>
</evidence>
<comment type="function">
    <text evidence="10">Catalyzes the phosphorylation of the position 2 hydroxy group of 4-diphosphocytidyl-2C-methyl-D-erythritol.</text>
</comment>
<dbReference type="PANTHER" id="PTHR43527:SF2">
    <property type="entry name" value="4-DIPHOSPHOCYTIDYL-2-C-METHYL-D-ERYTHRITOL KINASE, CHLOROPLASTIC"/>
    <property type="match status" value="1"/>
</dbReference>
<name>A0A1Y0CWW2_9GAMM</name>
<dbReference type="UniPathway" id="UPA00056">
    <property type="reaction ID" value="UER00094"/>
</dbReference>
<evidence type="ECO:0000256" key="8">
    <source>
        <dbReference type="ARBA" id="ARBA00023229"/>
    </source>
</evidence>
<dbReference type="KEGG" id="ocm:CBP12_06235"/>
<keyword evidence="6 10" id="KW-0418">Kinase</keyword>
<dbReference type="InterPro" id="IPR013750">
    <property type="entry name" value="GHMP_kinase_C_dom"/>
</dbReference>
<dbReference type="Pfam" id="PF00288">
    <property type="entry name" value="GHMP_kinases_N"/>
    <property type="match status" value="1"/>
</dbReference>
<dbReference type="GO" id="GO:0050515">
    <property type="term" value="F:4-(cytidine 5'-diphospho)-2-C-methyl-D-erythritol kinase activity"/>
    <property type="evidence" value="ECO:0007669"/>
    <property type="project" value="UniProtKB-UniRule"/>
</dbReference>
<evidence type="ECO:0000313" key="13">
    <source>
        <dbReference type="EMBL" id="ART79802.1"/>
    </source>
</evidence>
<feature type="domain" description="GHMP kinase C-terminal" evidence="12">
    <location>
        <begin position="198"/>
        <end position="260"/>
    </location>
</feature>
<dbReference type="GO" id="GO:0019288">
    <property type="term" value="P:isopentenyl diphosphate biosynthetic process, methylerythritol 4-phosphate pathway"/>
    <property type="evidence" value="ECO:0007669"/>
    <property type="project" value="UniProtKB-UniRule"/>
</dbReference>
<dbReference type="InterPro" id="IPR014721">
    <property type="entry name" value="Ribsml_uS5_D2-typ_fold_subgr"/>
</dbReference>
<gene>
    <name evidence="10" type="primary">ispE</name>
    <name evidence="13" type="ORF">CBP12_06235</name>
</gene>
<dbReference type="Proteomes" id="UP000243793">
    <property type="component" value="Chromosome"/>
</dbReference>
<dbReference type="GO" id="GO:0016114">
    <property type="term" value="P:terpenoid biosynthetic process"/>
    <property type="evidence" value="ECO:0007669"/>
    <property type="project" value="UniProtKB-UniRule"/>
</dbReference>
<dbReference type="InterPro" id="IPR004424">
    <property type="entry name" value="IspE"/>
</dbReference>
<feature type="active site" evidence="10">
    <location>
        <position position="134"/>
    </location>
</feature>
<keyword evidence="7 10" id="KW-0067">ATP-binding</keyword>
<dbReference type="InterPro" id="IPR006204">
    <property type="entry name" value="GHMP_kinase_N_dom"/>
</dbReference>
<dbReference type="HAMAP" id="MF_00061">
    <property type="entry name" value="IspE"/>
    <property type="match status" value="1"/>
</dbReference>
<comment type="catalytic activity">
    <reaction evidence="10">
        <text>4-CDP-2-C-methyl-D-erythritol + ATP = 4-CDP-2-C-methyl-D-erythritol 2-phosphate + ADP + H(+)</text>
        <dbReference type="Rhea" id="RHEA:18437"/>
        <dbReference type="ChEBI" id="CHEBI:15378"/>
        <dbReference type="ChEBI" id="CHEBI:30616"/>
        <dbReference type="ChEBI" id="CHEBI:57823"/>
        <dbReference type="ChEBI" id="CHEBI:57919"/>
        <dbReference type="ChEBI" id="CHEBI:456216"/>
        <dbReference type="EC" id="2.7.1.148"/>
    </reaction>
</comment>
<dbReference type="GO" id="GO:0005524">
    <property type="term" value="F:ATP binding"/>
    <property type="evidence" value="ECO:0007669"/>
    <property type="project" value="UniProtKB-UniRule"/>
</dbReference>
<protein>
    <recommendedName>
        <fullName evidence="3 10">4-diphosphocytidyl-2-C-methyl-D-erythritol kinase</fullName>
        <shortName evidence="10">CMK</shortName>
        <ecNumber evidence="2 10">2.7.1.148</ecNumber>
    </recommendedName>
    <alternativeName>
        <fullName evidence="9 10">4-(cytidine-5'-diphospho)-2-C-methyl-D-erythritol kinase</fullName>
    </alternativeName>
</protein>
<dbReference type="Pfam" id="PF08544">
    <property type="entry name" value="GHMP_kinases_C"/>
    <property type="match status" value="1"/>
</dbReference>
<feature type="binding site" evidence="10">
    <location>
        <begin position="92"/>
        <end position="102"/>
    </location>
    <ligand>
        <name>ATP</name>
        <dbReference type="ChEBI" id="CHEBI:30616"/>
    </ligand>
</feature>
<evidence type="ECO:0000256" key="2">
    <source>
        <dbReference type="ARBA" id="ARBA00012052"/>
    </source>
</evidence>
<reference evidence="14" key="1">
    <citation type="submission" date="2017-05" db="EMBL/GenBank/DDBJ databases">
        <authorList>
            <person name="Sung H."/>
        </authorList>
    </citation>
    <scope>NUCLEOTIDE SEQUENCE [LARGE SCALE GENOMIC DNA]</scope>
    <source>
        <strain evidence="14">AMac2203</strain>
    </source>
</reference>
<evidence type="ECO:0000259" key="11">
    <source>
        <dbReference type="Pfam" id="PF00288"/>
    </source>
</evidence>
<dbReference type="InterPro" id="IPR036554">
    <property type="entry name" value="GHMP_kinase_C_sf"/>
</dbReference>
<evidence type="ECO:0000256" key="7">
    <source>
        <dbReference type="ARBA" id="ARBA00022840"/>
    </source>
</evidence>
<keyword evidence="14" id="KW-1185">Reference proteome</keyword>
<evidence type="ECO:0000256" key="9">
    <source>
        <dbReference type="ARBA" id="ARBA00032554"/>
    </source>
</evidence>
<dbReference type="SUPFAM" id="SSF54211">
    <property type="entry name" value="Ribosomal protein S5 domain 2-like"/>
    <property type="match status" value="1"/>
</dbReference>
<feature type="domain" description="GHMP kinase N-terminal" evidence="11">
    <location>
        <begin position="64"/>
        <end position="141"/>
    </location>
</feature>
<dbReference type="PANTHER" id="PTHR43527">
    <property type="entry name" value="4-DIPHOSPHOCYTIDYL-2-C-METHYL-D-ERYTHRITOL KINASE, CHLOROPLASTIC"/>
    <property type="match status" value="1"/>
</dbReference>
<dbReference type="AlphaFoldDB" id="A0A1Y0CWW2"/>
<dbReference type="InterPro" id="IPR020568">
    <property type="entry name" value="Ribosomal_Su5_D2-typ_SF"/>
</dbReference>
<dbReference type="Gene3D" id="3.30.230.10">
    <property type="match status" value="1"/>
</dbReference>
<dbReference type="Gene3D" id="3.30.70.890">
    <property type="entry name" value="GHMP kinase, C-terminal domain"/>
    <property type="match status" value="1"/>
</dbReference>
<dbReference type="NCBIfam" id="TIGR00154">
    <property type="entry name" value="ispE"/>
    <property type="match status" value="1"/>
</dbReference>
<dbReference type="RefSeq" id="WP_086963677.1">
    <property type="nucleotide sequence ID" value="NZ_CP021376.1"/>
</dbReference>
<evidence type="ECO:0000256" key="10">
    <source>
        <dbReference type="HAMAP-Rule" id="MF_00061"/>
    </source>
</evidence>
<accession>A0A1Y0CWW2</accession>
<evidence type="ECO:0000256" key="1">
    <source>
        <dbReference type="ARBA" id="ARBA00009684"/>
    </source>
</evidence>
<evidence type="ECO:0000313" key="14">
    <source>
        <dbReference type="Proteomes" id="UP000243793"/>
    </source>
</evidence>
<evidence type="ECO:0000256" key="3">
    <source>
        <dbReference type="ARBA" id="ARBA00017473"/>
    </source>
</evidence>
<dbReference type="EC" id="2.7.1.148" evidence="2 10"/>
<comment type="pathway">
    <text evidence="10">Isoprenoid biosynthesis; isopentenyl diphosphate biosynthesis via DXP pathway; isopentenyl diphosphate from 1-deoxy-D-xylulose 5-phosphate: step 3/6.</text>
</comment>
<dbReference type="OrthoDB" id="9809438at2"/>
<dbReference type="EMBL" id="CP021376">
    <property type="protein sequence ID" value="ART79802.1"/>
    <property type="molecule type" value="Genomic_DNA"/>
</dbReference>
<dbReference type="SUPFAM" id="SSF55060">
    <property type="entry name" value="GHMP Kinase, C-terminal domain"/>
    <property type="match status" value="1"/>
</dbReference>
<proteinExistence type="inferred from homology"/>
<sequence length="283" mass="30280">MLVLPAPAKLNLFLTITGQRADGYHLLQTLFQFVDFGDTLSFSLAPQGQLSLIDGPADIEPEQNLIIKAARLLQAHTHTQQGAQIKLTKRLPMGGGLGGGSSDAATTLLALNHLWQLGLTRAALAELGLRLGADVPVFVHGFAAFAEGVGEQLTAVAPAEPWYLILWPDISISTAGIFNEPELIRNSPKLALADWLSGSHPQGKWRNDCEPLVKKRHPEVAKLLGWLVEYAPPRMTGTGACIFASFDTQQAAEQVLAKAPSGVSGFVAKGCNQSPLIRALALR</sequence>
<evidence type="ECO:0000259" key="12">
    <source>
        <dbReference type="Pfam" id="PF08544"/>
    </source>
</evidence>
<keyword evidence="4 10" id="KW-0808">Transferase</keyword>
<evidence type="ECO:0000256" key="5">
    <source>
        <dbReference type="ARBA" id="ARBA00022741"/>
    </source>
</evidence>
<comment type="similarity">
    <text evidence="1 10">Belongs to the GHMP kinase family. IspE subfamily.</text>
</comment>